<dbReference type="Pfam" id="PF00005">
    <property type="entry name" value="ABC_tran"/>
    <property type="match status" value="1"/>
</dbReference>
<dbReference type="InterPro" id="IPR003593">
    <property type="entry name" value="AAA+_ATPase"/>
</dbReference>
<comment type="similarity">
    <text evidence="1">Belongs to the ABC transporter superfamily.</text>
</comment>
<dbReference type="Proteomes" id="UP000176952">
    <property type="component" value="Unassembled WGS sequence"/>
</dbReference>
<dbReference type="GO" id="GO:0005524">
    <property type="term" value="F:ATP binding"/>
    <property type="evidence" value="ECO:0007669"/>
    <property type="project" value="UniProtKB-KW"/>
</dbReference>
<name>A0A1G2AXL8_9BACT</name>
<sequence length="225" mass="25217">MEDILTLKDLKKTYNIGKYGSFDVLKKINLRIRKGEFIAIMGPSGAGKSTLLHMIGLLDRPNSGEVVIDDHNIEDLSNRELALLRRKKVGFVFQSFNLMPRMTALNNVLLPAVYAKKPRRERIERAQELLKKVGLENRMHHKSSEMSGGEKQRVAIARALMNDPDIILADEPTGNLDSASGEGVMKLFHKLHKEGKTIIAVTHDTSIAKQAERIVQIKDGKIISK</sequence>
<proteinExistence type="inferred from homology"/>
<dbReference type="GO" id="GO:0016887">
    <property type="term" value="F:ATP hydrolysis activity"/>
    <property type="evidence" value="ECO:0007669"/>
    <property type="project" value="InterPro"/>
</dbReference>
<keyword evidence="2" id="KW-0813">Transport</keyword>
<evidence type="ECO:0000256" key="4">
    <source>
        <dbReference type="ARBA" id="ARBA00022840"/>
    </source>
</evidence>
<protein>
    <submittedName>
        <fullName evidence="6">Peptide ABC transporter ATP-binding protein</fullName>
    </submittedName>
</protein>
<feature type="domain" description="ABC transporter" evidence="5">
    <location>
        <begin position="5"/>
        <end position="223"/>
    </location>
</feature>
<dbReference type="SMART" id="SM00382">
    <property type="entry name" value="AAA"/>
    <property type="match status" value="1"/>
</dbReference>
<evidence type="ECO:0000259" key="5">
    <source>
        <dbReference type="PROSITE" id="PS50893"/>
    </source>
</evidence>
<evidence type="ECO:0000256" key="1">
    <source>
        <dbReference type="ARBA" id="ARBA00005417"/>
    </source>
</evidence>
<dbReference type="FunFam" id="3.40.50.300:FF:000032">
    <property type="entry name" value="Export ABC transporter ATP-binding protein"/>
    <property type="match status" value="1"/>
</dbReference>
<evidence type="ECO:0000313" key="6">
    <source>
        <dbReference type="EMBL" id="OGY81673.1"/>
    </source>
</evidence>
<comment type="caution">
    <text evidence="6">The sequence shown here is derived from an EMBL/GenBank/DDBJ whole genome shotgun (WGS) entry which is preliminary data.</text>
</comment>
<dbReference type="InterPro" id="IPR017911">
    <property type="entry name" value="MacB-like_ATP-bd"/>
</dbReference>
<dbReference type="EMBL" id="MHKD01000042">
    <property type="protein sequence ID" value="OGY81673.1"/>
    <property type="molecule type" value="Genomic_DNA"/>
</dbReference>
<dbReference type="CDD" id="cd03255">
    <property type="entry name" value="ABC_MJ0796_LolCDE_FtsE"/>
    <property type="match status" value="1"/>
</dbReference>
<dbReference type="Gene3D" id="3.40.50.300">
    <property type="entry name" value="P-loop containing nucleotide triphosphate hydrolases"/>
    <property type="match status" value="1"/>
</dbReference>
<evidence type="ECO:0000313" key="7">
    <source>
        <dbReference type="Proteomes" id="UP000176952"/>
    </source>
</evidence>
<reference evidence="6 7" key="1">
    <citation type="journal article" date="2016" name="Nat. Commun.">
        <title>Thousands of microbial genomes shed light on interconnected biogeochemical processes in an aquifer system.</title>
        <authorList>
            <person name="Anantharaman K."/>
            <person name="Brown C.T."/>
            <person name="Hug L.A."/>
            <person name="Sharon I."/>
            <person name="Castelle C.J."/>
            <person name="Probst A.J."/>
            <person name="Thomas B.C."/>
            <person name="Singh A."/>
            <person name="Wilkins M.J."/>
            <person name="Karaoz U."/>
            <person name="Brodie E.L."/>
            <person name="Williams K.H."/>
            <person name="Hubbard S.S."/>
            <person name="Banfield J.F."/>
        </authorList>
    </citation>
    <scope>NUCLEOTIDE SEQUENCE [LARGE SCALE GENOMIC DNA]</scope>
</reference>
<dbReference type="PANTHER" id="PTHR42798:SF6">
    <property type="entry name" value="CELL DIVISION ATP-BINDING PROTEIN FTSE"/>
    <property type="match status" value="1"/>
</dbReference>
<organism evidence="6 7">
    <name type="scientific">Candidatus Kerfeldbacteria bacterium RIFCSPHIGHO2_12_FULL_48_17</name>
    <dbReference type="NCBI Taxonomy" id="1798542"/>
    <lineage>
        <taxon>Bacteria</taxon>
        <taxon>Candidatus Kerfeldiibacteriota</taxon>
    </lineage>
</organism>
<accession>A0A1G2AXL8</accession>
<dbReference type="STRING" id="1798542.A3F54_01260"/>
<dbReference type="PROSITE" id="PS50893">
    <property type="entry name" value="ABC_TRANSPORTER_2"/>
    <property type="match status" value="1"/>
</dbReference>
<dbReference type="AlphaFoldDB" id="A0A1G2AXL8"/>
<dbReference type="InterPro" id="IPR003439">
    <property type="entry name" value="ABC_transporter-like_ATP-bd"/>
</dbReference>
<dbReference type="PANTHER" id="PTHR42798">
    <property type="entry name" value="LIPOPROTEIN-RELEASING SYSTEM ATP-BINDING PROTEIN LOLD"/>
    <property type="match status" value="1"/>
</dbReference>
<evidence type="ECO:0000256" key="3">
    <source>
        <dbReference type="ARBA" id="ARBA00022741"/>
    </source>
</evidence>
<dbReference type="GO" id="GO:0098796">
    <property type="term" value="C:membrane protein complex"/>
    <property type="evidence" value="ECO:0007669"/>
    <property type="project" value="UniProtKB-ARBA"/>
</dbReference>
<dbReference type="SUPFAM" id="SSF52540">
    <property type="entry name" value="P-loop containing nucleoside triphosphate hydrolases"/>
    <property type="match status" value="1"/>
</dbReference>
<dbReference type="PROSITE" id="PS00211">
    <property type="entry name" value="ABC_TRANSPORTER_1"/>
    <property type="match status" value="1"/>
</dbReference>
<dbReference type="GO" id="GO:0022857">
    <property type="term" value="F:transmembrane transporter activity"/>
    <property type="evidence" value="ECO:0007669"/>
    <property type="project" value="UniProtKB-ARBA"/>
</dbReference>
<dbReference type="InterPro" id="IPR017871">
    <property type="entry name" value="ABC_transporter-like_CS"/>
</dbReference>
<evidence type="ECO:0000256" key="2">
    <source>
        <dbReference type="ARBA" id="ARBA00022448"/>
    </source>
</evidence>
<keyword evidence="4 6" id="KW-0067">ATP-binding</keyword>
<dbReference type="InterPro" id="IPR027417">
    <property type="entry name" value="P-loop_NTPase"/>
</dbReference>
<keyword evidence="3" id="KW-0547">Nucleotide-binding</keyword>
<gene>
    <name evidence="6" type="ORF">A3F54_01260</name>
</gene>